<sequence>MASSQPERENAGLSRVPVFFGEEIFTSQYTILRKLGQGSNAKVMLAQHRLTGVPVAVKVLMREMPWHQSAVSEVDILMTISHPNIVSLLQVIETEKNIYLIMEVAEGQQLFRHVCEVGHLQEKEARGLFHQIIGAVGYCHDHGIVHRDLKPDNIIVDRSGRVKIIDFGLGVKVRPGKLLERPGGAFQFGAPEFFLGVPYDGPKADIWTLGVLLFFMVTGTFPFSAPTLSELWKQVVQGRYEVPNQLSEELQGLIRYLLTVNPSRRPTVKEIERHSWLRHESASAHNKETIPSLPDPAIMAAMANIGFDIRDIRDALLHRRFDETMASYCLLHHQACQDHGRSAQPYLRDTEGTHFTSPTDPVSFPLPLRRRASEPALQTILPSTKNQRLEIVRQPRPRGDRSATEQDNPLCFYSWHVLGTAHLCGIGVPHIYSPTSSQGNTENKKKALPNEPGHGESAASRSGQQSDWKAWARRIGQHLWKVCCCTEETSGMAEQGVTPGMRGQNE</sequence>
<dbReference type="SUPFAM" id="SSF56112">
    <property type="entry name" value="Protein kinase-like (PK-like)"/>
    <property type="match status" value="1"/>
</dbReference>
<accession>A0ABM1AT04</accession>
<evidence type="ECO:0000256" key="1">
    <source>
        <dbReference type="ARBA" id="ARBA00012513"/>
    </source>
</evidence>
<dbReference type="EC" id="2.7.11.1" evidence="1"/>
<organism evidence="14 15">
    <name type="scientific">Microtus ochrogaster</name>
    <name type="common">Prairie vole</name>
    <dbReference type="NCBI Taxonomy" id="79684"/>
    <lineage>
        <taxon>Eukaryota</taxon>
        <taxon>Metazoa</taxon>
        <taxon>Chordata</taxon>
        <taxon>Craniata</taxon>
        <taxon>Vertebrata</taxon>
        <taxon>Euteleostomi</taxon>
        <taxon>Mammalia</taxon>
        <taxon>Eutheria</taxon>
        <taxon>Euarchontoglires</taxon>
        <taxon>Glires</taxon>
        <taxon>Rodentia</taxon>
        <taxon>Myomorpha</taxon>
        <taxon>Muroidea</taxon>
        <taxon>Cricetidae</taxon>
        <taxon>Arvicolinae</taxon>
        <taxon>Microtus</taxon>
    </lineage>
</organism>
<feature type="region of interest" description="Disordered" evidence="12">
    <location>
        <begin position="376"/>
        <end position="405"/>
    </location>
</feature>
<reference evidence="15" key="1">
    <citation type="submission" date="2025-08" db="UniProtKB">
        <authorList>
            <consortium name="RefSeq"/>
        </authorList>
    </citation>
    <scope>IDENTIFICATION</scope>
</reference>
<name>A0ABM1AT04_MICOH</name>
<evidence type="ECO:0000313" key="15">
    <source>
        <dbReference type="RefSeq" id="XP_013207724.1"/>
    </source>
</evidence>
<feature type="compositionally biased region" description="Basic and acidic residues" evidence="12">
    <location>
        <begin position="387"/>
        <end position="404"/>
    </location>
</feature>
<dbReference type="PROSITE" id="PS50011">
    <property type="entry name" value="PROTEIN_KINASE_DOM"/>
    <property type="match status" value="1"/>
</dbReference>
<feature type="domain" description="Protein kinase" evidence="13">
    <location>
        <begin position="29"/>
        <end position="277"/>
    </location>
</feature>
<comment type="catalytic activity">
    <reaction evidence="9">
        <text>L-threonyl-[protein] + ATP = O-phospho-L-threonyl-[protein] + ADP + H(+)</text>
        <dbReference type="Rhea" id="RHEA:46608"/>
        <dbReference type="Rhea" id="RHEA-COMP:11060"/>
        <dbReference type="Rhea" id="RHEA-COMP:11605"/>
        <dbReference type="ChEBI" id="CHEBI:15378"/>
        <dbReference type="ChEBI" id="CHEBI:30013"/>
        <dbReference type="ChEBI" id="CHEBI:30616"/>
        <dbReference type="ChEBI" id="CHEBI:61977"/>
        <dbReference type="ChEBI" id="CHEBI:456216"/>
        <dbReference type="EC" id="2.7.11.1"/>
    </reaction>
</comment>
<dbReference type="PROSITE" id="PS00108">
    <property type="entry name" value="PROTEIN_KINASE_ST"/>
    <property type="match status" value="1"/>
</dbReference>
<dbReference type="InterPro" id="IPR000719">
    <property type="entry name" value="Prot_kinase_dom"/>
</dbReference>
<dbReference type="RefSeq" id="XP_013207724.1">
    <property type="nucleotide sequence ID" value="XM_013352270.1"/>
</dbReference>
<evidence type="ECO:0000256" key="9">
    <source>
        <dbReference type="ARBA" id="ARBA00047899"/>
    </source>
</evidence>
<keyword evidence="6 11" id="KW-0067">ATP-binding</keyword>
<dbReference type="InterPro" id="IPR008271">
    <property type="entry name" value="Ser/Thr_kinase_AS"/>
</dbReference>
<protein>
    <recommendedName>
        <fullName evidence="1">non-specific serine/threonine protein kinase</fullName>
        <ecNumber evidence="1">2.7.11.1</ecNumber>
    </recommendedName>
</protein>
<dbReference type="Proteomes" id="UP000694915">
    <property type="component" value="Linkage group LG9"/>
</dbReference>
<dbReference type="Pfam" id="PF00069">
    <property type="entry name" value="Pkinase"/>
    <property type="match status" value="1"/>
</dbReference>
<keyword evidence="2" id="KW-0723">Serine/threonine-protein kinase</keyword>
<dbReference type="Gene3D" id="3.30.200.20">
    <property type="entry name" value="Phosphorylase Kinase, domain 1"/>
    <property type="match status" value="1"/>
</dbReference>
<comment type="similarity">
    <text evidence="8">Belongs to the protein kinase superfamily. CAMK Ser/Thr protein kinase family. Smok subfamily.</text>
</comment>
<gene>
    <name evidence="15" type="primary">LOC101983638</name>
</gene>
<dbReference type="GeneID" id="101983638"/>
<evidence type="ECO:0000256" key="3">
    <source>
        <dbReference type="ARBA" id="ARBA00022679"/>
    </source>
</evidence>
<evidence type="ECO:0000313" key="14">
    <source>
        <dbReference type="Proteomes" id="UP000694915"/>
    </source>
</evidence>
<evidence type="ECO:0000256" key="10">
    <source>
        <dbReference type="ARBA" id="ARBA00048679"/>
    </source>
</evidence>
<dbReference type="PROSITE" id="PS00107">
    <property type="entry name" value="PROTEIN_KINASE_ATP"/>
    <property type="match status" value="1"/>
</dbReference>
<evidence type="ECO:0000256" key="4">
    <source>
        <dbReference type="ARBA" id="ARBA00022741"/>
    </source>
</evidence>
<comment type="catalytic activity">
    <reaction evidence="10">
        <text>L-seryl-[protein] + ATP = O-phospho-L-seryl-[protein] + ADP + H(+)</text>
        <dbReference type="Rhea" id="RHEA:17989"/>
        <dbReference type="Rhea" id="RHEA-COMP:9863"/>
        <dbReference type="Rhea" id="RHEA-COMP:11604"/>
        <dbReference type="ChEBI" id="CHEBI:15378"/>
        <dbReference type="ChEBI" id="CHEBI:29999"/>
        <dbReference type="ChEBI" id="CHEBI:30616"/>
        <dbReference type="ChEBI" id="CHEBI:83421"/>
        <dbReference type="ChEBI" id="CHEBI:456216"/>
        <dbReference type="EC" id="2.7.11.1"/>
    </reaction>
</comment>
<dbReference type="PANTHER" id="PTHR24346">
    <property type="entry name" value="MAP/MICROTUBULE AFFINITY-REGULATING KINASE"/>
    <property type="match status" value="1"/>
</dbReference>
<dbReference type="SMART" id="SM00220">
    <property type="entry name" value="S_TKc"/>
    <property type="match status" value="1"/>
</dbReference>
<evidence type="ECO:0000256" key="6">
    <source>
        <dbReference type="ARBA" id="ARBA00022840"/>
    </source>
</evidence>
<evidence type="ECO:0000259" key="13">
    <source>
        <dbReference type="PROSITE" id="PS50011"/>
    </source>
</evidence>
<feature type="binding site" evidence="11">
    <location>
        <position position="58"/>
    </location>
    <ligand>
        <name>ATP</name>
        <dbReference type="ChEBI" id="CHEBI:30616"/>
    </ligand>
</feature>
<evidence type="ECO:0000256" key="12">
    <source>
        <dbReference type="SAM" id="MobiDB-lite"/>
    </source>
</evidence>
<keyword evidence="4 11" id="KW-0547">Nucleotide-binding</keyword>
<dbReference type="InterPro" id="IPR011009">
    <property type="entry name" value="Kinase-like_dom_sf"/>
</dbReference>
<evidence type="ECO:0000256" key="8">
    <source>
        <dbReference type="ARBA" id="ARBA00038181"/>
    </source>
</evidence>
<evidence type="ECO:0000256" key="7">
    <source>
        <dbReference type="ARBA" id="ARBA00037391"/>
    </source>
</evidence>
<dbReference type="CDD" id="cd14337">
    <property type="entry name" value="UBA_MARK_Par1"/>
    <property type="match status" value="1"/>
</dbReference>
<dbReference type="PANTHER" id="PTHR24346:SF95">
    <property type="entry name" value="SPERM MOTILITY KINASE 3A"/>
    <property type="match status" value="1"/>
</dbReference>
<keyword evidence="14" id="KW-1185">Reference proteome</keyword>
<evidence type="ECO:0000256" key="11">
    <source>
        <dbReference type="PROSITE-ProRule" id="PRU10141"/>
    </source>
</evidence>
<dbReference type="CDD" id="cd14003">
    <property type="entry name" value="STKc_AMPK-like"/>
    <property type="match status" value="1"/>
</dbReference>
<dbReference type="Gene3D" id="1.10.510.10">
    <property type="entry name" value="Transferase(Phosphotransferase) domain 1"/>
    <property type="match status" value="1"/>
</dbReference>
<keyword evidence="3" id="KW-0808">Transferase</keyword>
<feature type="region of interest" description="Disordered" evidence="12">
    <location>
        <begin position="433"/>
        <end position="468"/>
    </location>
</feature>
<dbReference type="InterPro" id="IPR017441">
    <property type="entry name" value="Protein_kinase_ATP_BS"/>
</dbReference>
<proteinExistence type="inferred from homology"/>
<evidence type="ECO:0000256" key="2">
    <source>
        <dbReference type="ARBA" id="ARBA00022527"/>
    </source>
</evidence>
<comment type="function">
    <text evidence="7">May play a role in sperm motility, especially in the regulation of flagellar function.</text>
</comment>
<dbReference type="Gene3D" id="1.10.8.10">
    <property type="entry name" value="DNA helicase RuvA subunit, C-terminal domain"/>
    <property type="match status" value="1"/>
</dbReference>
<keyword evidence="5" id="KW-0418">Kinase</keyword>
<evidence type="ECO:0000256" key="5">
    <source>
        <dbReference type="ARBA" id="ARBA00022777"/>
    </source>
</evidence>